<dbReference type="Proteomes" id="UP001183388">
    <property type="component" value="Unassembled WGS sequence"/>
</dbReference>
<dbReference type="CDD" id="cd02538">
    <property type="entry name" value="G1P_TT_short"/>
    <property type="match status" value="1"/>
</dbReference>
<evidence type="ECO:0000256" key="4">
    <source>
        <dbReference type="ARBA" id="ARBA00017654"/>
    </source>
</evidence>
<evidence type="ECO:0000256" key="2">
    <source>
        <dbReference type="ARBA" id="ARBA00010480"/>
    </source>
</evidence>
<evidence type="ECO:0000256" key="7">
    <source>
        <dbReference type="ARBA" id="ARBA00022723"/>
    </source>
</evidence>
<dbReference type="RefSeq" id="WP_311631820.1">
    <property type="nucleotide sequence ID" value="NZ_JAVREN010000027.1"/>
</dbReference>
<dbReference type="InterPro" id="IPR005907">
    <property type="entry name" value="G1P_thy_trans_s"/>
</dbReference>
<name>A0ABU2LBE8_9ACTN</name>
<dbReference type="GO" id="GO:0008879">
    <property type="term" value="F:glucose-1-phosphate thymidylyltransferase activity"/>
    <property type="evidence" value="ECO:0007669"/>
    <property type="project" value="UniProtKB-EC"/>
</dbReference>
<comment type="catalytic activity">
    <reaction evidence="9 10">
        <text>dTTP + alpha-D-glucose 1-phosphate + H(+) = dTDP-alpha-D-glucose + diphosphate</text>
        <dbReference type="Rhea" id="RHEA:15225"/>
        <dbReference type="ChEBI" id="CHEBI:15378"/>
        <dbReference type="ChEBI" id="CHEBI:33019"/>
        <dbReference type="ChEBI" id="CHEBI:37568"/>
        <dbReference type="ChEBI" id="CHEBI:57477"/>
        <dbReference type="ChEBI" id="CHEBI:58601"/>
        <dbReference type="EC" id="2.7.7.24"/>
    </reaction>
</comment>
<dbReference type="InterPro" id="IPR005835">
    <property type="entry name" value="NTP_transferase_dom"/>
</dbReference>
<evidence type="ECO:0000256" key="3">
    <source>
        <dbReference type="ARBA" id="ARBA00012461"/>
    </source>
</evidence>
<keyword evidence="6 10" id="KW-0548">Nucleotidyltransferase</keyword>
<evidence type="ECO:0000256" key="1">
    <source>
        <dbReference type="ARBA" id="ARBA00001946"/>
    </source>
</evidence>
<comment type="cofactor">
    <cofactor evidence="1">
        <name>Mg(2+)</name>
        <dbReference type="ChEBI" id="CHEBI:18420"/>
    </cofactor>
</comment>
<evidence type="ECO:0000256" key="8">
    <source>
        <dbReference type="ARBA" id="ARBA00022842"/>
    </source>
</evidence>
<dbReference type="EMBL" id="JAVREN010000027">
    <property type="protein sequence ID" value="MDT0308879.1"/>
    <property type="molecule type" value="Genomic_DNA"/>
</dbReference>
<accession>A0ABU2LBE8</accession>
<keyword evidence="8 10" id="KW-0460">Magnesium</keyword>
<dbReference type="EC" id="2.7.7.24" evidence="3 10"/>
<keyword evidence="5 10" id="KW-0808">Transferase</keyword>
<keyword evidence="7 10" id="KW-0479">Metal-binding</keyword>
<dbReference type="Gene3D" id="3.90.550.10">
    <property type="entry name" value="Spore Coat Polysaccharide Biosynthesis Protein SpsA, Chain A"/>
    <property type="match status" value="1"/>
</dbReference>
<dbReference type="Pfam" id="PF00483">
    <property type="entry name" value="NTP_transferase"/>
    <property type="match status" value="1"/>
</dbReference>
<comment type="similarity">
    <text evidence="2 10">Belongs to the glucose-1-phosphate thymidylyltransferase family.</text>
</comment>
<dbReference type="PANTHER" id="PTHR43532">
    <property type="entry name" value="GLUCOSE-1-PHOSPHATE THYMIDYLYLTRANSFERASE"/>
    <property type="match status" value="1"/>
</dbReference>
<feature type="domain" description="Nucleotidyl transferase" evidence="11">
    <location>
        <begin position="3"/>
        <end position="235"/>
    </location>
</feature>
<sequence length="296" mass="32540">MRGIILAGGTGTRLRPLTQVLSKSLLPVFDKPLIYYPLSVLMLSGIKDILVISMPGHLDQYRTLLGDGSQLGINLTYAEQDKARGVADALIQGREFVGDEQVALILGDNIFHGHDLAPLLREQVAKLEGATFFGYPVADPHRYGVAVLDNGRLVDIEEKPEHPKSNLAVTGLYLYDNEALDYAAAVTPSGRGELEISDVNRRFVEDGRARLIDLGRGTMWLDAGTHESLMEASNYVRVVQQRQGTQIACIEEVAYRMGTLDRAGLQAAIERVGAASDYGRYLRQVLGEREFAGSRR</sequence>
<evidence type="ECO:0000256" key="9">
    <source>
        <dbReference type="ARBA" id="ARBA00049336"/>
    </source>
</evidence>
<comment type="function">
    <text evidence="10">Catalyzes the formation of dTDP-glucose, from dTTP and glucose 1-phosphate, as well as its pyrophosphorolysis.</text>
</comment>
<protein>
    <recommendedName>
        <fullName evidence="4 10">Glucose-1-phosphate thymidylyltransferase</fullName>
        <ecNumber evidence="3 10">2.7.7.24</ecNumber>
    </recommendedName>
</protein>
<evidence type="ECO:0000256" key="6">
    <source>
        <dbReference type="ARBA" id="ARBA00022695"/>
    </source>
</evidence>
<evidence type="ECO:0000256" key="10">
    <source>
        <dbReference type="RuleBase" id="RU003706"/>
    </source>
</evidence>
<gene>
    <name evidence="12" type="primary">rfbA</name>
    <name evidence="12" type="ORF">RM780_18210</name>
</gene>
<proteinExistence type="inferred from homology"/>
<organism evidence="12 13">
    <name type="scientific">Streptomyces boetiae</name>
    <dbReference type="NCBI Taxonomy" id="3075541"/>
    <lineage>
        <taxon>Bacteria</taxon>
        <taxon>Bacillati</taxon>
        <taxon>Actinomycetota</taxon>
        <taxon>Actinomycetes</taxon>
        <taxon>Kitasatosporales</taxon>
        <taxon>Streptomycetaceae</taxon>
        <taxon>Streptomyces</taxon>
    </lineage>
</organism>
<dbReference type="InterPro" id="IPR029044">
    <property type="entry name" value="Nucleotide-diphossugar_trans"/>
</dbReference>
<reference evidence="13" key="1">
    <citation type="submission" date="2023-07" db="EMBL/GenBank/DDBJ databases">
        <title>30 novel species of actinomycetes from the DSMZ collection.</title>
        <authorList>
            <person name="Nouioui I."/>
        </authorList>
    </citation>
    <scope>NUCLEOTIDE SEQUENCE [LARGE SCALE GENOMIC DNA]</scope>
    <source>
        <strain evidence="13">DSM 44917</strain>
    </source>
</reference>
<dbReference type="SUPFAM" id="SSF53448">
    <property type="entry name" value="Nucleotide-diphospho-sugar transferases"/>
    <property type="match status" value="1"/>
</dbReference>
<dbReference type="PANTHER" id="PTHR43532:SF1">
    <property type="entry name" value="GLUCOSE-1-PHOSPHATE THYMIDYLYLTRANSFERASE 1"/>
    <property type="match status" value="1"/>
</dbReference>
<evidence type="ECO:0000313" key="12">
    <source>
        <dbReference type="EMBL" id="MDT0308879.1"/>
    </source>
</evidence>
<dbReference type="NCBIfam" id="TIGR01207">
    <property type="entry name" value="rmlA"/>
    <property type="match status" value="1"/>
</dbReference>
<keyword evidence="13" id="KW-1185">Reference proteome</keyword>
<comment type="caution">
    <text evidence="12">The sequence shown here is derived from an EMBL/GenBank/DDBJ whole genome shotgun (WGS) entry which is preliminary data.</text>
</comment>
<evidence type="ECO:0000259" key="11">
    <source>
        <dbReference type="Pfam" id="PF00483"/>
    </source>
</evidence>
<evidence type="ECO:0000313" key="13">
    <source>
        <dbReference type="Proteomes" id="UP001183388"/>
    </source>
</evidence>
<evidence type="ECO:0000256" key="5">
    <source>
        <dbReference type="ARBA" id="ARBA00022679"/>
    </source>
</evidence>